<dbReference type="InterPro" id="IPR012644">
    <property type="entry name" value="CHP02300_FYDLN_acid"/>
</dbReference>
<protein>
    <submittedName>
        <fullName evidence="2">Uncharacterized protein (TIGR02300 family)</fullName>
    </submittedName>
</protein>
<dbReference type="Pfam" id="PF09538">
    <property type="entry name" value="FYDLN_acid"/>
    <property type="match status" value="1"/>
</dbReference>
<organism evidence="2 3">
    <name type="scientific">Agrobacterium larrymoorei</name>
    <dbReference type="NCBI Taxonomy" id="160699"/>
    <lineage>
        <taxon>Bacteria</taxon>
        <taxon>Pseudomonadati</taxon>
        <taxon>Pseudomonadota</taxon>
        <taxon>Alphaproteobacteria</taxon>
        <taxon>Hyphomicrobiales</taxon>
        <taxon>Rhizobiaceae</taxon>
        <taxon>Rhizobium/Agrobacterium group</taxon>
        <taxon>Agrobacterium</taxon>
    </lineage>
</organism>
<reference evidence="2" key="1">
    <citation type="submission" date="2023-08" db="EMBL/GenBank/DDBJ databases">
        <title>Functional and genomic diversity of the sorghum phyllosphere microbiome.</title>
        <authorList>
            <person name="Shade A."/>
        </authorList>
    </citation>
    <scope>NUCLEOTIDE SEQUENCE</scope>
    <source>
        <strain evidence="2">SORGH_AS_0974</strain>
    </source>
</reference>
<name>A0AAJ2BAC3_9HYPH</name>
<evidence type="ECO:0000313" key="2">
    <source>
        <dbReference type="EMBL" id="MDR6100308.1"/>
    </source>
</evidence>
<evidence type="ECO:0000256" key="1">
    <source>
        <dbReference type="SAM" id="MobiDB-lite"/>
    </source>
</evidence>
<gene>
    <name evidence="2" type="ORF">QE369_000486</name>
</gene>
<comment type="caution">
    <text evidence="2">The sequence shown here is derived from an EMBL/GenBank/DDBJ whole genome shotgun (WGS) entry which is preliminary data.</text>
</comment>
<proteinExistence type="predicted"/>
<sequence length="198" mass="21862">MDVCLGCGLYHKECRHSPRERRKTSTPAIPCSLSLTGKTAGIKGTGYKFTVYCRIHGVKTELIQKFEALTVAKAELGTKRTDPDTGKKFYDLNRDPVVSPYTGKSWPLSFFEETTAQAKMEQAEEEDVQEVDTESTDVELVSLEDADGDNTNDEVPDDIGDDDVELDDDDDTFLEADEDDDDDDMTGIIGVGGDDEES</sequence>
<dbReference type="AlphaFoldDB" id="A0AAJ2BAC3"/>
<feature type="region of interest" description="Disordered" evidence="1">
    <location>
        <begin position="124"/>
        <end position="198"/>
    </location>
</feature>
<dbReference type="NCBIfam" id="TIGR02300">
    <property type="entry name" value="FYDLN_acid"/>
    <property type="match status" value="1"/>
</dbReference>
<feature type="compositionally biased region" description="Acidic residues" evidence="1">
    <location>
        <begin position="124"/>
        <end position="185"/>
    </location>
</feature>
<dbReference type="EMBL" id="JAVIZC010000001">
    <property type="protein sequence ID" value="MDR6100308.1"/>
    <property type="molecule type" value="Genomic_DNA"/>
</dbReference>
<evidence type="ECO:0000313" key="3">
    <source>
        <dbReference type="Proteomes" id="UP001255601"/>
    </source>
</evidence>
<dbReference type="Proteomes" id="UP001255601">
    <property type="component" value="Unassembled WGS sequence"/>
</dbReference>
<accession>A0AAJ2BAC3</accession>